<dbReference type="RefSeq" id="WP_301815292.1">
    <property type="nucleotide sequence ID" value="NZ_JAUJZH010000034.1"/>
</dbReference>
<dbReference type="CDD" id="cd08054">
    <property type="entry name" value="gp6"/>
    <property type="match status" value="1"/>
</dbReference>
<comment type="caution">
    <text evidence="1">The sequence shown here is derived from an EMBL/GenBank/DDBJ whole genome shotgun (WGS) entry which is preliminary data.</text>
</comment>
<protein>
    <submittedName>
        <fullName evidence="1">Phage head-tail connector protein</fullName>
    </submittedName>
</protein>
<gene>
    <name evidence="1" type="ORF">Q2T77_32710</name>
</gene>
<dbReference type="InterPro" id="IPR011738">
    <property type="entry name" value="Phage_CHP"/>
</dbReference>
<dbReference type="NCBIfam" id="TIGR02215">
    <property type="entry name" value="phage_chp_gp8"/>
    <property type="match status" value="1"/>
</dbReference>
<evidence type="ECO:0000313" key="2">
    <source>
        <dbReference type="Proteomes" id="UP001169027"/>
    </source>
</evidence>
<reference evidence="1" key="1">
    <citation type="submission" date="2023-06" db="EMBL/GenBank/DDBJ databases">
        <authorList>
            <person name="Jiang Y."/>
            <person name="Liu Q."/>
        </authorList>
    </citation>
    <scope>NUCLEOTIDE SEQUENCE</scope>
    <source>
        <strain evidence="1">CGMCC 1.12090</strain>
    </source>
</reference>
<proteinExistence type="predicted"/>
<keyword evidence="2" id="KW-1185">Reference proteome</keyword>
<dbReference type="EMBL" id="JAUKVY010000034">
    <property type="protein sequence ID" value="MDO1537039.1"/>
    <property type="molecule type" value="Genomic_DNA"/>
</dbReference>
<organism evidence="1 2">
    <name type="scientific">Variovorax ginsengisoli</name>
    <dbReference type="NCBI Taxonomy" id="363844"/>
    <lineage>
        <taxon>Bacteria</taxon>
        <taxon>Pseudomonadati</taxon>
        <taxon>Pseudomonadota</taxon>
        <taxon>Betaproteobacteria</taxon>
        <taxon>Burkholderiales</taxon>
        <taxon>Comamonadaceae</taxon>
        <taxon>Variovorax</taxon>
    </lineage>
</organism>
<dbReference type="Gene3D" id="1.10.3230.30">
    <property type="entry name" value="Phage gp6-like head-tail connector protein"/>
    <property type="match status" value="1"/>
</dbReference>
<sequence>MLIQTTPPSIEPVSIAEVKLNSRIIDTSDDVNLALLIGAARRYAESYTGRSFITQGWRLVLDGFPSCLDLERGAVLSINSITYRDMGGATQTIAWGAAANGIQRSSDGTLVADLTSARIAPAFGSVWPIPMAEIGAVAVNYTAGYGPAAADVPEGVRHWIQMRVATLYENREEVAYLARGKIELLPFFDRLLDPYSIVLA</sequence>
<name>A0ABT8SDP2_9BURK</name>
<dbReference type="Pfam" id="PF05135">
    <property type="entry name" value="Phage_connect_1"/>
    <property type="match status" value="1"/>
</dbReference>
<dbReference type="InterPro" id="IPR021146">
    <property type="entry name" value="Phage_gp6-like_head-tail"/>
</dbReference>
<evidence type="ECO:0000313" key="1">
    <source>
        <dbReference type="EMBL" id="MDO1537039.1"/>
    </source>
</evidence>
<accession>A0ABT8SDP2</accession>
<dbReference type="Proteomes" id="UP001169027">
    <property type="component" value="Unassembled WGS sequence"/>
</dbReference>